<keyword evidence="3" id="KW-1185">Reference proteome</keyword>
<dbReference type="InterPro" id="IPR048816">
    <property type="entry name" value="Peptidase_M17_N_1"/>
</dbReference>
<dbReference type="EMBL" id="MU073444">
    <property type="protein sequence ID" value="KAF5825379.1"/>
    <property type="molecule type" value="Genomic_DNA"/>
</dbReference>
<organism evidence="2 3">
    <name type="scientific">Dunaliella salina</name>
    <name type="common">Green alga</name>
    <name type="synonym">Protococcus salinus</name>
    <dbReference type="NCBI Taxonomy" id="3046"/>
    <lineage>
        <taxon>Eukaryota</taxon>
        <taxon>Viridiplantae</taxon>
        <taxon>Chlorophyta</taxon>
        <taxon>core chlorophytes</taxon>
        <taxon>Chlorophyceae</taxon>
        <taxon>CS clade</taxon>
        <taxon>Chlamydomonadales</taxon>
        <taxon>Dunaliellaceae</taxon>
        <taxon>Dunaliella</taxon>
    </lineage>
</organism>
<protein>
    <recommendedName>
        <fullName evidence="1">M17 aminopeptidase N-terminal domain-containing protein</fullName>
    </recommendedName>
</protein>
<evidence type="ECO:0000313" key="2">
    <source>
        <dbReference type="EMBL" id="KAF5825379.1"/>
    </source>
</evidence>
<dbReference type="Pfam" id="PF21337">
    <property type="entry name" value="Peptidase_M17_N_1"/>
    <property type="match status" value="1"/>
</dbReference>
<reference evidence="2" key="1">
    <citation type="submission" date="2017-08" db="EMBL/GenBank/DDBJ databases">
        <authorList>
            <person name="Polle J.E."/>
            <person name="Barry K."/>
            <person name="Cushman J."/>
            <person name="Schmutz J."/>
            <person name="Tran D."/>
            <person name="Hathwaick L.T."/>
            <person name="Yim W.C."/>
            <person name="Jenkins J."/>
            <person name="Mckie-Krisberg Z.M."/>
            <person name="Prochnik S."/>
            <person name="Lindquist E."/>
            <person name="Dockter R.B."/>
            <person name="Adam C."/>
            <person name="Molina H."/>
            <person name="Bunkerborg J."/>
            <person name="Jin E."/>
            <person name="Buchheim M."/>
            <person name="Magnuson J."/>
        </authorList>
    </citation>
    <scope>NUCLEOTIDE SEQUENCE</scope>
    <source>
        <strain evidence="2">CCAP 19/18</strain>
    </source>
</reference>
<comment type="caution">
    <text evidence="2">The sequence shown here is derived from an EMBL/GenBank/DDBJ whole genome shotgun (WGS) entry which is preliminary data.</text>
</comment>
<evidence type="ECO:0000313" key="3">
    <source>
        <dbReference type="Proteomes" id="UP000815325"/>
    </source>
</evidence>
<dbReference type="Proteomes" id="UP000815325">
    <property type="component" value="Unassembled WGS sequence"/>
</dbReference>
<sequence length="155" mass="17129">MLGKKHCSLAQSCRHVQLKSLPRGRAVREHRIMAHAEAHCFNASSRWMSSLVEEGTDNVKVKVGQKVEGASAKIAAHSKWEGRPGQVLMLHDVEGRLESVLLGVGATEELESIWPFASLPTKLPAGIFELEEAVSPKRMEQALLGWALGCYKFDR</sequence>
<name>A0ABQ7FS00_DUNSA</name>
<gene>
    <name evidence="2" type="ORF">DUNSADRAFT_10972</name>
</gene>
<feature type="non-terminal residue" evidence="2">
    <location>
        <position position="155"/>
    </location>
</feature>
<proteinExistence type="predicted"/>
<dbReference type="InterPro" id="IPR043472">
    <property type="entry name" value="Macro_dom-like"/>
</dbReference>
<dbReference type="Gene3D" id="3.40.220.10">
    <property type="entry name" value="Leucine Aminopeptidase, subunit E, domain 1"/>
    <property type="match status" value="1"/>
</dbReference>
<evidence type="ECO:0000259" key="1">
    <source>
        <dbReference type="Pfam" id="PF21337"/>
    </source>
</evidence>
<feature type="domain" description="M17 aminopeptidase N-terminal" evidence="1">
    <location>
        <begin position="70"/>
        <end position="155"/>
    </location>
</feature>
<accession>A0ABQ7FS00</accession>